<feature type="compositionally biased region" description="Polar residues" evidence="1">
    <location>
        <begin position="25"/>
        <end position="34"/>
    </location>
</feature>
<proteinExistence type="predicted"/>
<dbReference type="Proteomes" id="UP000512286">
    <property type="component" value="Chromosome"/>
</dbReference>
<accession>A0A7D6ZSG5</accession>
<dbReference type="EMBL" id="CP059378">
    <property type="protein sequence ID" value="QLY78533.1"/>
    <property type="molecule type" value="Genomic_DNA"/>
</dbReference>
<feature type="region of interest" description="Disordered" evidence="1">
    <location>
        <begin position="1"/>
        <end position="45"/>
    </location>
</feature>
<reference evidence="2 3" key="1">
    <citation type="submission" date="2020-07" db="EMBL/GenBank/DDBJ databases">
        <title>Electron transfer.</title>
        <authorList>
            <person name="Huang L."/>
            <person name="Liu X."/>
            <person name="Zhou S."/>
        </authorList>
    </citation>
    <scope>NUCLEOTIDE SEQUENCE [LARGE SCALE GENOMIC DNA]</scope>
    <source>
        <strain evidence="2 3">Lx1</strain>
    </source>
</reference>
<evidence type="ECO:0000313" key="3">
    <source>
        <dbReference type="Proteomes" id="UP000512286"/>
    </source>
</evidence>
<name>A0A7D6ZSG5_9CLOT</name>
<dbReference type="RefSeq" id="WP_181600878.1">
    <property type="nucleotide sequence ID" value="NZ_CAURPL010000002.1"/>
</dbReference>
<sequence>MVKGRKADKSRAAEELVSMEITDDVVQTHTSHTTNKPKPKFQKKS</sequence>
<organism evidence="2 3">
    <name type="scientific">Clostridium intestinale</name>
    <dbReference type="NCBI Taxonomy" id="36845"/>
    <lineage>
        <taxon>Bacteria</taxon>
        <taxon>Bacillati</taxon>
        <taxon>Bacillota</taxon>
        <taxon>Clostridia</taxon>
        <taxon>Eubacteriales</taxon>
        <taxon>Clostridiaceae</taxon>
        <taxon>Clostridium</taxon>
    </lineage>
</organism>
<evidence type="ECO:0000256" key="1">
    <source>
        <dbReference type="SAM" id="MobiDB-lite"/>
    </source>
</evidence>
<gene>
    <name evidence="2" type="ORF">HZF06_15755</name>
</gene>
<feature type="compositionally biased region" description="Basic and acidic residues" evidence="1">
    <location>
        <begin position="1"/>
        <end position="14"/>
    </location>
</feature>
<feature type="compositionally biased region" description="Basic residues" evidence="1">
    <location>
        <begin position="35"/>
        <end position="45"/>
    </location>
</feature>
<dbReference type="KEGG" id="cint:HZF06_15755"/>
<evidence type="ECO:0000313" key="2">
    <source>
        <dbReference type="EMBL" id="QLY78533.1"/>
    </source>
</evidence>
<protein>
    <submittedName>
        <fullName evidence="2">Uncharacterized protein</fullName>
    </submittedName>
</protein>
<dbReference type="AlphaFoldDB" id="A0A7D6ZSG5"/>